<proteinExistence type="predicted"/>
<dbReference type="InterPro" id="IPR043504">
    <property type="entry name" value="Peptidase_S1_PA_chymotrypsin"/>
</dbReference>
<accession>A0ABP7CB74</accession>
<keyword evidence="5" id="KW-1185">Reference proteome</keyword>
<dbReference type="CDD" id="cd21112">
    <property type="entry name" value="alphaLP-like"/>
    <property type="match status" value="1"/>
</dbReference>
<feature type="signal peptide" evidence="2">
    <location>
        <begin position="1"/>
        <end position="31"/>
    </location>
</feature>
<dbReference type="Gene3D" id="2.40.10.10">
    <property type="entry name" value="Trypsin-like serine proteases"/>
    <property type="match status" value="2"/>
</dbReference>
<evidence type="ECO:0000313" key="5">
    <source>
        <dbReference type="Proteomes" id="UP001500711"/>
    </source>
</evidence>
<evidence type="ECO:0000256" key="2">
    <source>
        <dbReference type="SAM" id="SignalP"/>
    </source>
</evidence>
<keyword evidence="2" id="KW-0732">Signal</keyword>
<dbReference type="Proteomes" id="UP001500711">
    <property type="component" value="Unassembled WGS sequence"/>
</dbReference>
<dbReference type="InterPro" id="IPR009003">
    <property type="entry name" value="Peptidase_S1_PA"/>
</dbReference>
<dbReference type="EMBL" id="BAABBE010000047">
    <property type="protein sequence ID" value="GAA3684535.1"/>
    <property type="molecule type" value="Genomic_DNA"/>
</dbReference>
<feature type="region of interest" description="Disordered" evidence="1">
    <location>
        <begin position="112"/>
        <end position="146"/>
    </location>
</feature>
<evidence type="ECO:0000313" key="4">
    <source>
        <dbReference type="EMBL" id="GAA3684535.1"/>
    </source>
</evidence>
<dbReference type="Pfam" id="PF00089">
    <property type="entry name" value="Trypsin"/>
    <property type="match status" value="1"/>
</dbReference>
<dbReference type="SUPFAM" id="SSF50494">
    <property type="entry name" value="Trypsin-like serine proteases"/>
    <property type="match status" value="1"/>
</dbReference>
<protein>
    <recommendedName>
        <fullName evidence="3">Peptidase S1 domain-containing protein</fullName>
    </recommendedName>
</protein>
<feature type="domain" description="Peptidase S1" evidence="3">
    <location>
        <begin position="254"/>
        <end position="456"/>
    </location>
</feature>
<sequence length="469" mass="48852">MNRHKRRILTRVIAVASLAAAVLTAGQSAVASTDVTGDRPATATAVEVFTAAPALPDQLADDVAQALEAAEARAEADPADLAPPYVDRTTGRIVAGVRTGADSTKTAYAAGSIGVDPSTVDNGNDDANQDGLETGKTEEPASETAAAEPEAAQAVVIPKIFYPSTPKAKYSLADLDAVKDTVLESDVPGVQNLYAASVDAERNRVVVRASALTEETRTALASKYGADKVAVHLAPNTFVQKQVSRDNDANPFFGGSTTNTNAGTCTVGFSWTHEGESYFLTAGHCTSANSDVRMPRYGTQKVGKVVKDNWNNTTGSTKMSGVSYYSGDLALVKMNGSRKTAGKMYVGGPNSSSYRKVKGVASRAPNKGDKYCTGGTTKGELCGWKVWDAKTNIRYVDGEMARNVTLGKKGGTCTARGDSGGPAYTVSGGKIVAKGILSAGGNFNDGDCMDVFTDIRLAEKAMPGIVMKG</sequence>
<feature type="chain" id="PRO_5046657978" description="Peptidase S1 domain-containing protein" evidence="2">
    <location>
        <begin position="32"/>
        <end position="469"/>
    </location>
</feature>
<dbReference type="InterPro" id="IPR001254">
    <property type="entry name" value="Trypsin_dom"/>
</dbReference>
<name>A0ABP7CB74_9PSEU</name>
<dbReference type="PROSITE" id="PS00134">
    <property type="entry name" value="TRYPSIN_HIS"/>
    <property type="match status" value="1"/>
</dbReference>
<dbReference type="InterPro" id="IPR018114">
    <property type="entry name" value="TRYPSIN_HIS"/>
</dbReference>
<comment type="caution">
    <text evidence="4">The sequence shown here is derived from an EMBL/GenBank/DDBJ whole genome shotgun (WGS) entry which is preliminary data.</text>
</comment>
<organism evidence="4 5">
    <name type="scientific">Lentzea roselyniae</name>
    <dbReference type="NCBI Taxonomy" id="531940"/>
    <lineage>
        <taxon>Bacteria</taxon>
        <taxon>Bacillati</taxon>
        <taxon>Actinomycetota</taxon>
        <taxon>Actinomycetes</taxon>
        <taxon>Pseudonocardiales</taxon>
        <taxon>Pseudonocardiaceae</taxon>
        <taxon>Lentzea</taxon>
    </lineage>
</organism>
<gene>
    <name evidence="4" type="ORF">GCM10022267_84150</name>
</gene>
<evidence type="ECO:0000256" key="1">
    <source>
        <dbReference type="SAM" id="MobiDB-lite"/>
    </source>
</evidence>
<reference evidence="5" key="1">
    <citation type="journal article" date="2019" name="Int. J. Syst. Evol. Microbiol.">
        <title>The Global Catalogue of Microorganisms (GCM) 10K type strain sequencing project: providing services to taxonomists for standard genome sequencing and annotation.</title>
        <authorList>
            <consortium name="The Broad Institute Genomics Platform"/>
            <consortium name="The Broad Institute Genome Sequencing Center for Infectious Disease"/>
            <person name="Wu L."/>
            <person name="Ma J."/>
        </authorList>
    </citation>
    <scope>NUCLEOTIDE SEQUENCE [LARGE SCALE GENOMIC DNA]</scope>
    <source>
        <strain evidence="5">JCM 17494</strain>
    </source>
</reference>
<evidence type="ECO:0000259" key="3">
    <source>
        <dbReference type="Pfam" id="PF00089"/>
    </source>
</evidence>